<keyword evidence="2" id="KW-1185">Reference proteome</keyword>
<name>A1ZHR1_MICM2</name>
<accession>A1ZHR1</accession>
<gene>
    <name evidence="1" type="ORF">M23134_05402</name>
</gene>
<dbReference type="Proteomes" id="UP000004095">
    <property type="component" value="Unassembled WGS sequence"/>
</dbReference>
<evidence type="ECO:0000313" key="1">
    <source>
        <dbReference type="EMBL" id="EAY30069.1"/>
    </source>
</evidence>
<organism evidence="1 2">
    <name type="scientific">Microscilla marina ATCC 23134</name>
    <dbReference type="NCBI Taxonomy" id="313606"/>
    <lineage>
        <taxon>Bacteria</taxon>
        <taxon>Pseudomonadati</taxon>
        <taxon>Bacteroidota</taxon>
        <taxon>Cytophagia</taxon>
        <taxon>Cytophagales</taxon>
        <taxon>Microscillaceae</taxon>
        <taxon>Microscilla</taxon>
    </lineage>
</organism>
<sequence>MYNASIVQLKGNDLQIYNSSVYFHFLPAKYVYLYNSYISQSATYQLIL</sequence>
<reference evidence="1 2" key="1">
    <citation type="submission" date="2007-01" db="EMBL/GenBank/DDBJ databases">
        <authorList>
            <person name="Haygood M."/>
            <person name="Podell S."/>
            <person name="Anderson C."/>
            <person name="Hopkinson B."/>
            <person name="Roe K."/>
            <person name="Barbeau K."/>
            <person name="Gaasterland T."/>
            <person name="Ferriera S."/>
            <person name="Johnson J."/>
            <person name="Kravitz S."/>
            <person name="Beeson K."/>
            <person name="Sutton G."/>
            <person name="Rogers Y.-H."/>
            <person name="Friedman R."/>
            <person name="Frazier M."/>
            <person name="Venter J.C."/>
        </authorList>
    </citation>
    <scope>NUCLEOTIDE SEQUENCE [LARGE SCALE GENOMIC DNA]</scope>
    <source>
        <strain evidence="1 2">ATCC 23134</strain>
    </source>
</reference>
<dbReference type="AlphaFoldDB" id="A1ZHR1"/>
<proteinExistence type="predicted"/>
<dbReference type="EMBL" id="AAWS01000008">
    <property type="protein sequence ID" value="EAY30069.1"/>
    <property type="molecule type" value="Genomic_DNA"/>
</dbReference>
<evidence type="ECO:0000313" key="2">
    <source>
        <dbReference type="Proteomes" id="UP000004095"/>
    </source>
</evidence>
<protein>
    <submittedName>
        <fullName evidence="1">Uncharacterized protein</fullName>
    </submittedName>
</protein>
<comment type="caution">
    <text evidence="1">The sequence shown here is derived from an EMBL/GenBank/DDBJ whole genome shotgun (WGS) entry which is preliminary data.</text>
</comment>